<sequence length="183" mass="21527">MDKMPLQPVELASLRPFPLPKSLKNLPAQFLADFSRSYELVQGFVEELPKYREAQAQIVDVANQQIKLVNEIVQILEEYEAKSAHISRQLKTMEELYREFLNLETYQYQSLSSNFNQNFLRTKFGRLAEASDKESVSLVRNKKSLAESDLASFLSEFKQKRKEYHLRKEKLNRWEEDRVSGFI</sequence>
<proteinExistence type="predicted"/>
<evidence type="ECO:0000313" key="2">
    <source>
        <dbReference type="Proteomes" id="UP000326582"/>
    </source>
</evidence>
<organism evidence="1 2">
    <name type="scientific">Clavispora lusitaniae</name>
    <name type="common">Candida lusitaniae</name>
    <dbReference type="NCBI Taxonomy" id="36911"/>
    <lineage>
        <taxon>Eukaryota</taxon>
        <taxon>Fungi</taxon>
        <taxon>Dikarya</taxon>
        <taxon>Ascomycota</taxon>
        <taxon>Saccharomycotina</taxon>
        <taxon>Pichiomycetes</taxon>
        <taxon>Metschnikowiaceae</taxon>
        <taxon>Clavispora</taxon>
    </lineage>
</organism>
<reference evidence="2" key="1">
    <citation type="journal article" date="2019" name="MBio">
        <title>Comparative genomics for the elucidation of multidrug resistance (MDR) in Candida lusitaniae.</title>
        <authorList>
            <person name="Kannan A."/>
            <person name="Asner S.A."/>
            <person name="Trachsel E."/>
            <person name="Kelly S."/>
            <person name="Parker J."/>
            <person name="Sanglard D."/>
        </authorList>
    </citation>
    <scope>NUCLEOTIDE SEQUENCE [LARGE SCALE GENOMIC DNA]</scope>
    <source>
        <strain evidence="2">P1</strain>
    </source>
</reference>
<dbReference type="Proteomes" id="UP000326582">
    <property type="component" value="Chromosome 5"/>
</dbReference>
<name>A0ACD0WPA0_CLALS</name>
<accession>A0ACD0WPA0</accession>
<protein>
    <submittedName>
        <fullName evidence="1">Uncharacterized protein</fullName>
    </submittedName>
</protein>
<dbReference type="EMBL" id="CP038488">
    <property type="protein sequence ID" value="QFZ29344.1"/>
    <property type="molecule type" value="Genomic_DNA"/>
</dbReference>
<gene>
    <name evidence="1" type="ORF">EJF14_50581</name>
</gene>
<keyword evidence="2" id="KW-1185">Reference proteome</keyword>
<evidence type="ECO:0000313" key="1">
    <source>
        <dbReference type="EMBL" id="QFZ29344.1"/>
    </source>
</evidence>